<evidence type="ECO:0000313" key="3">
    <source>
        <dbReference type="Proteomes" id="UP000294200"/>
    </source>
</evidence>
<sequence length="77" mass="8921">MVDFSAPTPHLQLINFRHPQIIFLLCEKVVGVEELKVDTLPANVEKFSPGRREQWQRIIIVFGVLLCAVNVIYVFRK</sequence>
<dbReference type="Proteomes" id="UP000294200">
    <property type="component" value="Unassembled WGS sequence"/>
</dbReference>
<reference evidence="2 3" key="1">
    <citation type="submission" date="2017-02" db="EMBL/GenBank/DDBJ databases">
        <title>Paraburkholderia sophoroidis sp. nov. and Paraburkholderia steynii sp. nov. rhizobial symbionts of the fynbos legume Hypocalyptus sophoroides.</title>
        <authorList>
            <person name="Steenkamp E.T."/>
            <person name="Beukes C.W."/>
            <person name="Van Zyl E."/>
            <person name="Avontuur J."/>
            <person name="Chan W.Y."/>
            <person name="Hassen A."/>
            <person name="Palmer M."/>
            <person name="Mthombeni L."/>
            <person name="Phalane F."/>
            <person name="Sereme K."/>
            <person name="Venter S.N."/>
        </authorList>
    </citation>
    <scope>NUCLEOTIDE SEQUENCE [LARGE SCALE GENOMIC DNA]</scope>
    <source>
        <strain evidence="2 3">HC1.1ba</strain>
    </source>
</reference>
<evidence type="ECO:0000256" key="1">
    <source>
        <dbReference type="SAM" id="Phobius"/>
    </source>
</evidence>
<keyword evidence="3" id="KW-1185">Reference proteome</keyword>
<dbReference type="AlphaFoldDB" id="A0A4R0X6R2"/>
<organism evidence="2 3">
    <name type="scientific">Paraburkholderia steynii</name>
    <dbReference type="NCBI Taxonomy" id="1245441"/>
    <lineage>
        <taxon>Bacteria</taxon>
        <taxon>Pseudomonadati</taxon>
        <taxon>Pseudomonadota</taxon>
        <taxon>Betaproteobacteria</taxon>
        <taxon>Burkholderiales</taxon>
        <taxon>Burkholderiaceae</taxon>
        <taxon>Paraburkholderia</taxon>
    </lineage>
</organism>
<keyword evidence="1" id="KW-0812">Transmembrane</keyword>
<proteinExistence type="predicted"/>
<accession>A0A4R0X6R2</accession>
<keyword evidence="1" id="KW-0472">Membrane</keyword>
<comment type="caution">
    <text evidence="2">The sequence shown here is derived from an EMBL/GenBank/DDBJ whole genome shotgun (WGS) entry which is preliminary data.</text>
</comment>
<keyword evidence="1" id="KW-1133">Transmembrane helix</keyword>
<name>A0A4R0X6R2_9BURK</name>
<protein>
    <submittedName>
        <fullName evidence="2">Uncharacterized protein</fullName>
    </submittedName>
</protein>
<evidence type="ECO:0000313" key="2">
    <source>
        <dbReference type="EMBL" id="TCG04165.1"/>
    </source>
</evidence>
<feature type="transmembrane region" description="Helical" evidence="1">
    <location>
        <begin position="55"/>
        <end position="75"/>
    </location>
</feature>
<dbReference type="EMBL" id="MWML01000282">
    <property type="protein sequence ID" value="TCG04165.1"/>
    <property type="molecule type" value="Genomic_DNA"/>
</dbReference>
<gene>
    <name evidence="2" type="ORF">BZM27_42845</name>
</gene>